<evidence type="ECO:0000256" key="2">
    <source>
        <dbReference type="SAM" id="Phobius"/>
    </source>
</evidence>
<dbReference type="InterPro" id="IPR008964">
    <property type="entry name" value="Invasin/intimin_cell_adhesion"/>
</dbReference>
<dbReference type="SUPFAM" id="SSF49373">
    <property type="entry name" value="Invasin/intimin cell-adhesion fragments"/>
    <property type="match status" value="3"/>
</dbReference>
<dbReference type="Pfam" id="PF02368">
    <property type="entry name" value="Big_2"/>
    <property type="match status" value="3"/>
</dbReference>
<reference evidence="5" key="1">
    <citation type="submission" date="2016-10" db="EMBL/GenBank/DDBJ databases">
        <authorList>
            <person name="Varghese N."/>
            <person name="Submissions S."/>
        </authorList>
    </citation>
    <scope>NUCLEOTIDE SEQUENCE [LARGE SCALE GENOMIC DNA]</scope>
    <source>
        <strain evidence="5">Z-7934</strain>
    </source>
</reference>
<organism evidence="4 5">
    <name type="scientific">Tindallia magadiensis</name>
    <dbReference type="NCBI Taxonomy" id="69895"/>
    <lineage>
        <taxon>Bacteria</taxon>
        <taxon>Bacillati</taxon>
        <taxon>Bacillota</taxon>
        <taxon>Clostridia</taxon>
        <taxon>Peptostreptococcales</taxon>
        <taxon>Tindalliaceae</taxon>
        <taxon>Tindallia</taxon>
    </lineage>
</organism>
<dbReference type="RefSeq" id="WP_093372068.1">
    <property type="nucleotide sequence ID" value="NZ_FOQA01000005.1"/>
</dbReference>
<dbReference type="InterPro" id="IPR008984">
    <property type="entry name" value="SMAD_FHA_dom_sf"/>
</dbReference>
<dbReference type="EMBL" id="FOQA01000005">
    <property type="protein sequence ID" value="SFI01556.1"/>
    <property type="molecule type" value="Genomic_DNA"/>
</dbReference>
<feature type="compositionally biased region" description="Basic and acidic residues" evidence="1">
    <location>
        <begin position="370"/>
        <end position="380"/>
    </location>
</feature>
<dbReference type="AlphaFoldDB" id="A0A1I3ERF3"/>
<feature type="region of interest" description="Disordered" evidence="1">
    <location>
        <begin position="304"/>
        <end position="338"/>
    </location>
</feature>
<feature type="domain" description="FHA" evidence="3">
    <location>
        <begin position="427"/>
        <end position="474"/>
    </location>
</feature>
<accession>A0A1I3ERF3</accession>
<keyword evidence="2" id="KW-0472">Membrane</keyword>
<protein>
    <submittedName>
        <fullName evidence="4">Ig-like domain (Group 2)</fullName>
    </submittedName>
</protein>
<dbReference type="STRING" id="69895.SAMN05192551_105132"/>
<dbReference type="OrthoDB" id="1904974at2"/>
<dbReference type="Proteomes" id="UP000199287">
    <property type="component" value="Unassembled WGS sequence"/>
</dbReference>
<dbReference type="InterPro" id="IPR003343">
    <property type="entry name" value="Big_2"/>
</dbReference>
<feature type="compositionally biased region" description="Acidic residues" evidence="1">
    <location>
        <begin position="313"/>
        <end position="326"/>
    </location>
</feature>
<name>A0A1I3ERF3_9FIRM</name>
<dbReference type="Pfam" id="PF00498">
    <property type="entry name" value="FHA"/>
    <property type="match status" value="1"/>
</dbReference>
<evidence type="ECO:0000259" key="3">
    <source>
        <dbReference type="PROSITE" id="PS50006"/>
    </source>
</evidence>
<dbReference type="SMART" id="SM00635">
    <property type="entry name" value="BID_2"/>
    <property type="match status" value="3"/>
</dbReference>
<dbReference type="InterPro" id="IPR000253">
    <property type="entry name" value="FHA_dom"/>
</dbReference>
<keyword evidence="2" id="KW-1133">Transmembrane helix</keyword>
<dbReference type="SUPFAM" id="SSF49879">
    <property type="entry name" value="SMAD/FHA domain"/>
    <property type="match status" value="1"/>
</dbReference>
<sequence length="509" mass="55630">MKTKKITGLVVLIYLLTLVLTLEVQGQLPATGISLNRSDITIHRGSSIEMTASLSPEEADREGIQWRVENPGVATVSPSSDNPLQARVKAVSAGTTTVSVHTPEGYSARTTIRVVVPVTGININQSDMEMVRGTTEALTVTLQPSDATNKNLRWSSGDEDVVRIIDRDSQSFGSWHQIQVEAMEAGKTKLQAESQDGNRSASITIEVIVLTEAVVFEEETVHINSGEKKTLRHEIVPADATNQEVWFESTEPSVATVTKEGVVEAHREGAARIIIRSDQDEMIFDYLLILVDGAEAPEEDLLVTGENSTTEDPPLEDPPGEGEAPIEEASASSGQRAGNGDNRITIIIGIALLVVLAGMILIFRKSSSGEMKRQPKRESQEYDESEATKQAPLALEEEEEKIPGRAVVWGLLGEFEGQGIELAENQLIIGRDASMAHVVYPAHREEISRQHLKVEFDPEKGNGWITDLSANGTYWAETGEALPHGEKVAVKSGDRFYLVKESELFEIEF</sequence>
<dbReference type="Gene3D" id="2.60.200.20">
    <property type="match status" value="1"/>
</dbReference>
<feature type="transmembrane region" description="Helical" evidence="2">
    <location>
        <begin position="344"/>
        <end position="363"/>
    </location>
</feature>
<keyword evidence="2" id="KW-0812">Transmembrane</keyword>
<dbReference type="Gene3D" id="2.60.40.1080">
    <property type="match status" value="3"/>
</dbReference>
<evidence type="ECO:0000313" key="4">
    <source>
        <dbReference type="EMBL" id="SFI01556.1"/>
    </source>
</evidence>
<keyword evidence="5" id="KW-1185">Reference proteome</keyword>
<feature type="region of interest" description="Disordered" evidence="1">
    <location>
        <begin position="370"/>
        <end position="398"/>
    </location>
</feature>
<gene>
    <name evidence="4" type="ORF">SAMN05192551_105132</name>
</gene>
<evidence type="ECO:0000256" key="1">
    <source>
        <dbReference type="SAM" id="MobiDB-lite"/>
    </source>
</evidence>
<evidence type="ECO:0000313" key="5">
    <source>
        <dbReference type="Proteomes" id="UP000199287"/>
    </source>
</evidence>
<dbReference type="PROSITE" id="PS50006">
    <property type="entry name" value="FHA_DOMAIN"/>
    <property type="match status" value="1"/>
</dbReference>
<proteinExistence type="predicted"/>